<evidence type="ECO:0000313" key="1">
    <source>
        <dbReference type="EMBL" id="RTQ87951.1"/>
    </source>
</evidence>
<evidence type="ECO:0000313" key="2">
    <source>
        <dbReference type="Proteomes" id="UP000276349"/>
    </source>
</evidence>
<accession>A0A3S0QPB0</accession>
<dbReference type="Proteomes" id="UP000276349">
    <property type="component" value="Unassembled WGS sequence"/>
</dbReference>
<name>A0A3S0QPB0_9BACI</name>
<dbReference type="OrthoDB" id="2112405at2"/>
<dbReference type="AlphaFoldDB" id="A0A3S0QPB0"/>
<dbReference type="EMBL" id="RXNR01000084">
    <property type="protein sequence ID" value="RTQ87951.1"/>
    <property type="molecule type" value="Genomic_DNA"/>
</dbReference>
<organism evidence="1 2">
    <name type="scientific">Lysinibacillus telephonicus</name>
    <dbReference type="NCBI Taxonomy" id="1714840"/>
    <lineage>
        <taxon>Bacteria</taxon>
        <taxon>Bacillati</taxon>
        <taxon>Bacillota</taxon>
        <taxon>Bacilli</taxon>
        <taxon>Bacillales</taxon>
        <taxon>Bacillaceae</taxon>
        <taxon>Lysinibacillus</taxon>
    </lineage>
</organism>
<proteinExistence type="predicted"/>
<comment type="caution">
    <text evidence="1">The sequence shown here is derived from an EMBL/GenBank/DDBJ whole genome shotgun (WGS) entry which is preliminary data.</text>
</comment>
<protein>
    <submittedName>
        <fullName evidence="1">Transcriptional regulator</fullName>
    </submittedName>
</protein>
<keyword evidence="2" id="KW-1185">Reference proteome</keyword>
<dbReference type="RefSeq" id="WP_126295990.1">
    <property type="nucleotide sequence ID" value="NZ_JAXUAO010000090.1"/>
</dbReference>
<reference evidence="1 2" key="1">
    <citation type="submission" date="2018-12" db="EMBL/GenBank/DDBJ databases">
        <authorList>
            <person name="Yu L."/>
        </authorList>
    </citation>
    <scope>NUCLEOTIDE SEQUENCE [LARGE SCALE GENOMIC DNA]</scope>
    <source>
        <strain evidence="1 2">S5H2222</strain>
    </source>
</reference>
<sequence>MREQLLKAFQRNQIVAIIYISKSGEITKRRIRISKMSHDTFQAYCFLKRAKRIFLINNVLAVVPEFHREREVI</sequence>
<gene>
    <name evidence="1" type="ORF">EKG35_18300</name>
</gene>